<evidence type="ECO:0000313" key="4">
    <source>
        <dbReference type="Proteomes" id="UP000247523"/>
    </source>
</evidence>
<dbReference type="Proteomes" id="UP000247523">
    <property type="component" value="Unassembled WGS sequence"/>
</dbReference>
<dbReference type="RefSeq" id="WP_207657820.1">
    <property type="nucleotide sequence ID" value="NZ_QICS01000017.1"/>
</dbReference>
<gene>
    <name evidence="3" type="ORF">C8E03_11758</name>
</gene>
<feature type="chain" id="PRO_5016412416" evidence="1">
    <location>
        <begin position="28"/>
        <end position="231"/>
    </location>
</feature>
<protein>
    <submittedName>
        <fullName evidence="3">Putative RNase toxin 35 of polymorphic toxin system</fullName>
    </submittedName>
</protein>
<comment type="caution">
    <text evidence="3">The sequence shown here is derived from an EMBL/GenBank/DDBJ whole genome shotgun (WGS) entry which is preliminary data.</text>
</comment>
<reference evidence="3 4" key="1">
    <citation type="submission" date="2018-05" db="EMBL/GenBank/DDBJ databases">
        <title>Genomic Encyclopedia of Type Strains, Phase IV (KMG-IV): sequencing the most valuable type-strain genomes for metagenomic binning, comparative biology and taxonomic classification.</title>
        <authorList>
            <person name="Goeker M."/>
        </authorList>
    </citation>
    <scope>NUCLEOTIDE SEQUENCE [LARGE SCALE GENOMIC DNA]</scope>
    <source>
        <strain evidence="3 4">DSM 28816</strain>
    </source>
</reference>
<dbReference type="InterPro" id="IPR029109">
    <property type="entry name" value="Ntox35"/>
</dbReference>
<evidence type="ECO:0000259" key="2">
    <source>
        <dbReference type="Pfam" id="PF15534"/>
    </source>
</evidence>
<keyword evidence="1" id="KW-0732">Signal</keyword>
<organism evidence="3 4">
    <name type="scientific">Lachnotalea glycerini</name>
    <dbReference type="NCBI Taxonomy" id="1763509"/>
    <lineage>
        <taxon>Bacteria</taxon>
        <taxon>Bacillati</taxon>
        <taxon>Bacillota</taxon>
        <taxon>Clostridia</taxon>
        <taxon>Lachnospirales</taxon>
        <taxon>Lachnospiraceae</taxon>
        <taxon>Lachnotalea</taxon>
    </lineage>
</organism>
<evidence type="ECO:0000256" key="1">
    <source>
        <dbReference type="SAM" id="SignalP"/>
    </source>
</evidence>
<accession>A0A318EH35</accession>
<dbReference type="Pfam" id="PF15534">
    <property type="entry name" value="Ntox35"/>
    <property type="match status" value="1"/>
</dbReference>
<name>A0A318EH35_9FIRM</name>
<dbReference type="EMBL" id="QICS01000017">
    <property type="protein sequence ID" value="PXV85422.1"/>
    <property type="molecule type" value="Genomic_DNA"/>
</dbReference>
<proteinExistence type="predicted"/>
<feature type="signal peptide" evidence="1">
    <location>
        <begin position="1"/>
        <end position="27"/>
    </location>
</feature>
<feature type="domain" description="Bacterial toxin 35" evidence="2">
    <location>
        <begin position="152"/>
        <end position="225"/>
    </location>
</feature>
<evidence type="ECO:0000313" key="3">
    <source>
        <dbReference type="EMBL" id="PXV85422.1"/>
    </source>
</evidence>
<dbReference type="AlphaFoldDB" id="A0A318EH35"/>
<sequence>MSYFRKKLSLLLAFAMLITTMGTTVNANVGQNTVVSEQISSISINTITVMDSGVYIKGTYYSQSEFIQLLNNAEEITQNPADGLMSNRSAIALAAGTWWIPGVGEVVVTAAGVVVVAGVAITAGNWVYKAVTNWFAKRAFNNSAENAVNNCNSNKQNHIMNQKHNWNKFNKDPKWSDVSPILIKALKEGTEKWETGDQYIRTLVYKGNTVVVRFIKDAEGLVKYISTAWTE</sequence>